<organism evidence="3 4">
    <name type="scientific">Pleomassaria siparia CBS 279.74</name>
    <dbReference type="NCBI Taxonomy" id="1314801"/>
    <lineage>
        <taxon>Eukaryota</taxon>
        <taxon>Fungi</taxon>
        <taxon>Dikarya</taxon>
        <taxon>Ascomycota</taxon>
        <taxon>Pezizomycotina</taxon>
        <taxon>Dothideomycetes</taxon>
        <taxon>Pleosporomycetidae</taxon>
        <taxon>Pleosporales</taxon>
        <taxon>Pleomassariaceae</taxon>
        <taxon>Pleomassaria</taxon>
    </lineage>
</organism>
<dbReference type="SUPFAM" id="SSF51735">
    <property type="entry name" value="NAD(P)-binding Rossmann-fold domains"/>
    <property type="match status" value="1"/>
</dbReference>
<evidence type="ECO:0000256" key="2">
    <source>
        <dbReference type="ARBA" id="ARBA00023002"/>
    </source>
</evidence>
<dbReference type="Gene3D" id="3.40.50.720">
    <property type="entry name" value="NAD(P)-binding Rossmann-like Domain"/>
    <property type="match status" value="1"/>
</dbReference>
<dbReference type="PRINTS" id="PR00081">
    <property type="entry name" value="GDHRDH"/>
</dbReference>
<dbReference type="Pfam" id="PF00106">
    <property type="entry name" value="adh_short"/>
    <property type="match status" value="1"/>
</dbReference>
<evidence type="ECO:0000313" key="4">
    <source>
        <dbReference type="Proteomes" id="UP000799428"/>
    </source>
</evidence>
<dbReference type="PANTHER" id="PTHR43180">
    <property type="entry name" value="3-OXOACYL-(ACYL-CARRIER-PROTEIN) REDUCTASE (AFU_ORTHOLOGUE AFUA_6G11210)"/>
    <property type="match status" value="1"/>
</dbReference>
<protein>
    <submittedName>
        <fullName evidence="3">NAD(P)-binding protein</fullName>
    </submittedName>
</protein>
<dbReference type="InterPro" id="IPR002347">
    <property type="entry name" value="SDR_fam"/>
</dbReference>
<keyword evidence="2" id="KW-0560">Oxidoreductase</keyword>
<dbReference type="Proteomes" id="UP000799428">
    <property type="component" value="Unassembled WGS sequence"/>
</dbReference>
<proteinExistence type="inferred from homology"/>
<dbReference type="OrthoDB" id="37659at2759"/>
<dbReference type="InterPro" id="IPR036291">
    <property type="entry name" value="NAD(P)-bd_dom_sf"/>
</dbReference>
<evidence type="ECO:0000313" key="3">
    <source>
        <dbReference type="EMBL" id="KAF2713368.1"/>
    </source>
</evidence>
<gene>
    <name evidence="3" type="ORF">K504DRAFT_498186</name>
</gene>
<keyword evidence="4" id="KW-1185">Reference proteome</keyword>
<dbReference type="GO" id="GO:0016491">
    <property type="term" value="F:oxidoreductase activity"/>
    <property type="evidence" value="ECO:0007669"/>
    <property type="project" value="UniProtKB-KW"/>
</dbReference>
<dbReference type="PANTHER" id="PTHR43180:SF11">
    <property type="entry name" value="NAD(P)-BINDING PROTEIN"/>
    <property type="match status" value="1"/>
</dbReference>
<dbReference type="AlphaFoldDB" id="A0A6G1KKL1"/>
<accession>A0A6G1KKL1</accession>
<reference evidence="3" key="1">
    <citation type="journal article" date="2020" name="Stud. Mycol.">
        <title>101 Dothideomycetes genomes: a test case for predicting lifestyles and emergence of pathogens.</title>
        <authorList>
            <person name="Haridas S."/>
            <person name="Albert R."/>
            <person name="Binder M."/>
            <person name="Bloem J."/>
            <person name="Labutti K."/>
            <person name="Salamov A."/>
            <person name="Andreopoulos B."/>
            <person name="Baker S."/>
            <person name="Barry K."/>
            <person name="Bills G."/>
            <person name="Bluhm B."/>
            <person name="Cannon C."/>
            <person name="Castanera R."/>
            <person name="Culley D."/>
            <person name="Daum C."/>
            <person name="Ezra D."/>
            <person name="Gonzalez J."/>
            <person name="Henrissat B."/>
            <person name="Kuo A."/>
            <person name="Liang C."/>
            <person name="Lipzen A."/>
            <person name="Lutzoni F."/>
            <person name="Magnuson J."/>
            <person name="Mondo S."/>
            <person name="Nolan M."/>
            <person name="Ohm R."/>
            <person name="Pangilinan J."/>
            <person name="Park H.-J."/>
            <person name="Ramirez L."/>
            <person name="Alfaro M."/>
            <person name="Sun H."/>
            <person name="Tritt A."/>
            <person name="Yoshinaga Y."/>
            <person name="Zwiers L.-H."/>
            <person name="Turgeon B."/>
            <person name="Goodwin S."/>
            <person name="Spatafora J."/>
            <person name="Crous P."/>
            <person name="Grigoriev I."/>
        </authorList>
    </citation>
    <scope>NUCLEOTIDE SEQUENCE</scope>
    <source>
        <strain evidence="3">CBS 279.74</strain>
    </source>
</reference>
<dbReference type="EMBL" id="MU005765">
    <property type="protein sequence ID" value="KAF2713368.1"/>
    <property type="molecule type" value="Genomic_DNA"/>
</dbReference>
<comment type="similarity">
    <text evidence="1">Belongs to the short-chain dehydrogenases/reductases (SDR) family.</text>
</comment>
<name>A0A6G1KKL1_9PLEO</name>
<sequence>MASFTISDSDFADIKDKVVIVTGASSGIGLATVKRLLTHGAKVYAADLNPPPEPEASRVSFLKVDVTSWAQQLALFKAAFAECRRVDHVFANAGINSTALLTEDDVDENGDLLPPKLNTINVNLIGVMYTVKLGIYYIGKNVDGGSIVMTASSSSVQRFTPTDYTTAKHGVLGLLRSLYGNLYPKVPIRINAIAPSWTETGIVPKKIISLLGPDGFQSPDVVARSVLYLFASPTTPHGQLVYSDKGRFWDTEGGEEGLIKHFGRMLGLKKEELLEGGKLVERSGFLEDVGKGNVDSVENVNGGVEGVKEKVDENMEG</sequence>
<evidence type="ECO:0000256" key="1">
    <source>
        <dbReference type="ARBA" id="ARBA00006484"/>
    </source>
</evidence>